<organism evidence="1 2">
    <name type="scientific">Trichoderma simmonsii</name>
    <dbReference type="NCBI Taxonomy" id="1491479"/>
    <lineage>
        <taxon>Eukaryota</taxon>
        <taxon>Fungi</taxon>
        <taxon>Dikarya</taxon>
        <taxon>Ascomycota</taxon>
        <taxon>Pezizomycotina</taxon>
        <taxon>Sordariomycetes</taxon>
        <taxon>Hypocreomycetidae</taxon>
        <taxon>Hypocreales</taxon>
        <taxon>Hypocreaceae</taxon>
        <taxon>Trichoderma</taxon>
    </lineage>
</organism>
<keyword evidence="2" id="KW-1185">Reference proteome</keyword>
<reference evidence="1 2" key="1">
    <citation type="journal article" date="2021" name="BMC Genomics">
        <title>Telomere-to-telomere genome assembly of asparaginase-producing Trichoderma simmonsii.</title>
        <authorList>
            <person name="Chung D."/>
            <person name="Kwon Y.M."/>
            <person name="Yang Y."/>
        </authorList>
    </citation>
    <scope>NUCLEOTIDE SEQUENCE [LARGE SCALE GENOMIC DNA]</scope>
    <source>
        <strain evidence="1 2">GH-Sj1</strain>
    </source>
</reference>
<sequence>MLLSSSLVMKVVKDFGSLNKQIFYLLSNGVLFRGILWSRVMFTLSVRQQAHMSQIASSYYKRPKFAISPSIYASQSDNCPPILLFCIFYIIHRPSTAASEVSSLPNSHEIWQATLSVR</sequence>
<protein>
    <submittedName>
        <fullName evidence="1">Uncharacterized protein</fullName>
    </submittedName>
</protein>
<evidence type="ECO:0000313" key="2">
    <source>
        <dbReference type="Proteomes" id="UP000826661"/>
    </source>
</evidence>
<name>A0A8G0P8E6_9HYPO</name>
<evidence type="ECO:0000313" key="1">
    <source>
        <dbReference type="EMBL" id="QYS93210.1"/>
    </source>
</evidence>
<accession>A0A8G0P8E6</accession>
<proteinExistence type="predicted"/>
<dbReference type="Proteomes" id="UP000826661">
    <property type="component" value="Chromosome I"/>
</dbReference>
<dbReference type="AlphaFoldDB" id="A0A8G0P8E6"/>
<gene>
    <name evidence="1" type="ORF">H0G86_000596</name>
</gene>
<dbReference type="EMBL" id="CP075864">
    <property type="protein sequence ID" value="QYS93210.1"/>
    <property type="molecule type" value="Genomic_DNA"/>
</dbReference>